<dbReference type="Proteomes" id="UP000766486">
    <property type="component" value="Unassembled WGS sequence"/>
</dbReference>
<keyword evidence="9" id="KW-1185">Reference proteome</keyword>
<organism evidence="8 9">
    <name type="scientific">Bionectria ochroleuca</name>
    <name type="common">Gliocladium roseum</name>
    <dbReference type="NCBI Taxonomy" id="29856"/>
    <lineage>
        <taxon>Eukaryota</taxon>
        <taxon>Fungi</taxon>
        <taxon>Dikarya</taxon>
        <taxon>Ascomycota</taxon>
        <taxon>Pezizomycotina</taxon>
        <taxon>Sordariomycetes</taxon>
        <taxon>Hypocreomycetidae</taxon>
        <taxon>Hypocreales</taxon>
        <taxon>Bionectriaceae</taxon>
        <taxon>Clonostachys</taxon>
    </lineage>
</organism>
<dbReference type="InterPro" id="IPR049326">
    <property type="entry name" value="Rhodopsin_dom_fungi"/>
</dbReference>
<comment type="similarity">
    <text evidence="5">Belongs to the SAT4 family.</text>
</comment>
<dbReference type="EMBL" id="CABFNS010000812">
    <property type="protein sequence ID" value="VUC29929.1"/>
    <property type="molecule type" value="Genomic_DNA"/>
</dbReference>
<evidence type="ECO:0000259" key="7">
    <source>
        <dbReference type="Pfam" id="PF20684"/>
    </source>
</evidence>
<name>A0ABY6UFE7_BIOOC</name>
<evidence type="ECO:0000256" key="3">
    <source>
        <dbReference type="ARBA" id="ARBA00022989"/>
    </source>
</evidence>
<protein>
    <recommendedName>
        <fullName evidence="7">Rhodopsin domain-containing protein</fullName>
    </recommendedName>
</protein>
<reference evidence="8 9" key="1">
    <citation type="submission" date="2019-06" db="EMBL/GenBank/DDBJ databases">
        <authorList>
            <person name="Broberg M."/>
        </authorList>
    </citation>
    <scope>NUCLEOTIDE SEQUENCE [LARGE SCALE GENOMIC DNA]</scope>
</reference>
<accession>A0ABY6UFE7</accession>
<dbReference type="InterPro" id="IPR052337">
    <property type="entry name" value="SAT4-like"/>
</dbReference>
<feature type="transmembrane region" description="Helical" evidence="6">
    <location>
        <begin position="153"/>
        <end position="175"/>
    </location>
</feature>
<feature type="transmembrane region" description="Helical" evidence="6">
    <location>
        <begin position="117"/>
        <end position="141"/>
    </location>
</feature>
<evidence type="ECO:0000313" key="8">
    <source>
        <dbReference type="EMBL" id="VUC29929.1"/>
    </source>
</evidence>
<evidence type="ECO:0000313" key="9">
    <source>
        <dbReference type="Proteomes" id="UP000766486"/>
    </source>
</evidence>
<feature type="transmembrane region" description="Helical" evidence="6">
    <location>
        <begin position="233"/>
        <end position="252"/>
    </location>
</feature>
<feature type="transmembrane region" description="Helical" evidence="6">
    <location>
        <begin position="202"/>
        <end position="221"/>
    </location>
</feature>
<keyword evidence="3 6" id="KW-1133">Transmembrane helix</keyword>
<feature type="transmembrane region" description="Helical" evidence="6">
    <location>
        <begin position="39"/>
        <end position="58"/>
    </location>
</feature>
<dbReference type="PANTHER" id="PTHR33048:SF108">
    <property type="entry name" value="INTEGRAL MEMBRANE PROTEIN"/>
    <property type="match status" value="1"/>
</dbReference>
<proteinExistence type="inferred from homology"/>
<feature type="domain" description="Rhodopsin" evidence="7">
    <location>
        <begin position="58"/>
        <end position="265"/>
    </location>
</feature>
<keyword evidence="4 6" id="KW-0472">Membrane</keyword>
<evidence type="ECO:0000256" key="6">
    <source>
        <dbReference type="SAM" id="Phobius"/>
    </source>
</evidence>
<gene>
    <name evidence="8" type="ORF">CLO192961_LOCUS273252</name>
</gene>
<evidence type="ECO:0000256" key="4">
    <source>
        <dbReference type="ARBA" id="ARBA00023136"/>
    </source>
</evidence>
<evidence type="ECO:0000256" key="1">
    <source>
        <dbReference type="ARBA" id="ARBA00004141"/>
    </source>
</evidence>
<dbReference type="Pfam" id="PF20684">
    <property type="entry name" value="Fung_rhodopsin"/>
    <property type="match status" value="1"/>
</dbReference>
<keyword evidence="2 6" id="KW-0812">Transmembrane</keyword>
<comment type="subcellular location">
    <subcellularLocation>
        <location evidence="1">Membrane</location>
        <topology evidence="1">Multi-pass membrane protein</topology>
    </subcellularLocation>
</comment>
<comment type="caution">
    <text evidence="8">The sequence shown here is derived from an EMBL/GenBank/DDBJ whole genome shotgun (WGS) entry which is preliminary data.</text>
</comment>
<sequence length="284" mass="31570">MDAPVFLERRVAPGLNGGPAPPPPGVIPNFENPPDAGRIATIAVFAVCYPLSTAMFAARIYTKVGILRQFVLEDVTCFLAWALMTAFTGTSMQLIRYGMGYHTWDVAPDEYAMMFEWVYITSILYEPAAYFTKVTLLLLLARVFAVNTKVSKGIHYFNVALLIAYIPLLSVKIALCQPIPGFWRQDVEGKCLNLSEILTIDVAFAIATDTLIFTIPIPLIWQLRTPWIKKIKIVLLLGAGGAATAFTIYRLVLLNNGRDVAADFAMLDLLTYVSLLTWTWQLPI</sequence>
<feature type="transmembrane region" description="Helical" evidence="6">
    <location>
        <begin position="78"/>
        <end position="97"/>
    </location>
</feature>
<evidence type="ECO:0000256" key="5">
    <source>
        <dbReference type="ARBA" id="ARBA00038359"/>
    </source>
</evidence>
<evidence type="ECO:0000256" key="2">
    <source>
        <dbReference type="ARBA" id="ARBA00022692"/>
    </source>
</evidence>
<dbReference type="PANTHER" id="PTHR33048">
    <property type="entry name" value="PTH11-LIKE INTEGRAL MEMBRANE PROTEIN (AFU_ORTHOLOGUE AFUA_5G11245)"/>
    <property type="match status" value="1"/>
</dbReference>